<organism evidence="2 3">
    <name type="scientific">Candidatus Obscuribacter phosphatis</name>
    <dbReference type="NCBI Taxonomy" id="1906157"/>
    <lineage>
        <taxon>Bacteria</taxon>
        <taxon>Bacillati</taxon>
        <taxon>Candidatus Melainabacteria</taxon>
        <taxon>Candidatus Obscuribacterales</taxon>
        <taxon>Candidatus Obscuribacteraceae</taxon>
        <taxon>Candidatus Obscuribacter</taxon>
    </lineage>
</organism>
<dbReference type="AlphaFoldDB" id="A0A8J7PJV9"/>
<feature type="transmembrane region" description="Helical" evidence="1">
    <location>
        <begin position="20"/>
        <end position="42"/>
    </location>
</feature>
<comment type="caution">
    <text evidence="2">The sequence shown here is derived from an EMBL/GenBank/DDBJ whole genome shotgun (WGS) entry which is preliminary data.</text>
</comment>
<accession>A0A8J7PJV9</accession>
<sequence>MTEKLTKEKSTGIDWYSIGVLWFSTLAVSGVISLYVMLIAWMNIKESDTDPVDRAALQAAAALADKSIEDQTFGSLSLMNRENSRSFNTAVSLLRNCGSLARQLDLPVVKRALVQDMVRISELQSQFIARLENDIAPGGSVFAEVKRTIEGGLRGKTTLKELHLRLGYLDQKLLDVTSIPALSEDQGKTYLKEGKIAALQAVPIKESEQVYFFAQEPPLRKIEDNQAFIDWHKEEFKNRRALPSALLLEARLETGSNGGSLLLAKRSVCVSLGSKADTRNNPQALRLKPLCLVLAFPHGRLSRDASLRDLLQRKDWLNKGNWTQYRNGNQSYQSESADPAGTARLVGNIAIPEAPLLEQMSPGEALSLILYEFVKHQERPIEQKNLLKIVNASFAEAPKAEAQEQTDREDDNNELDYLSMQERVANQANTSLVQESDARTFAYLYRGGAREKGLKAVINAFSDGQRRFPNSTLPMVLYQDGSVGLPGRKEKYDAATSLQDPSRKLVIDLLTDIYNTNLSANETMTTARVMQANAYKKIKESNDRIFLLNQDLIYLTGIKQDDKTKEEISLRRIKLENEKQKQLVLNKVVYLSTQAQQNAQLTASTSFEVGSHLFLLAAGGIHRLQAGDKPAYLLGKRYVFKPVLQSLVESELYEEAEKLAKQLNQPKENQNSFWLKTPDILKSVTAAKLDADHQISIEGKSLSDLIAEENAGLARPETLVIDSRALSGDFPTLVFGNYPLASSRHMNGELIYYCQTACKTKETVVWSSLARDYLKRSRLARESELYNIDPNWCKTAVNANLLPEEAGCPQLGGEWQLRAPLVQADKSLQEAIKGATLTDPKSGQRILQIPAAGPDLF</sequence>
<dbReference type="EMBL" id="JAFLCK010000002">
    <property type="protein sequence ID" value="MBN8659237.1"/>
    <property type="molecule type" value="Genomic_DNA"/>
</dbReference>
<protein>
    <submittedName>
        <fullName evidence="2">Uncharacterized protein</fullName>
    </submittedName>
</protein>
<keyword evidence="1" id="KW-1133">Transmembrane helix</keyword>
<evidence type="ECO:0000313" key="2">
    <source>
        <dbReference type="EMBL" id="MBN8659237.1"/>
    </source>
</evidence>
<reference evidence="2" key="1">
    <citation type="submission" date="2021-02" db="EMBL/GenBank/DDBJ databases">
        <title>Genome-Resolved Metagenomics of a Microbial Community Performing Photosynthetic Biological Nutrient Removal.</title>
        <authorList>
            <person name="Mcdaniel E.A."/>
        </authorList>
    </citation>
    <scope>NUCLEOTIDE SEQUENCE</scope>
    <source>
        <strain evidence="2">UWPOB_OBS1</strain>
    </source>
</reference>
<dbReference type="Proteomes" id="UP000664277">
    <property type="component" value="Unassembled WGS sequence"/>
</dbReference>
<name>A0A8J7PJV9_9BACT</name>
<keyword evidence="1" id="KW-0812">Transmembrane</keyword>
<evidence type="ECO:0000256" key="1">
    <source>
        <dbReference type="SAM" id="Phobius"/>
    </source>
</evidence>
<keyword evidence="1" id="KW-0472">Membrane</keyword>
<gene>
    <name evidence="2" type="ORF">J0M35_02665</name>
</gene>
<proteinExistence type="predicted"/>
<evidence type="ECO:0000313" key="3">
    <source>
        <dbReference type="Proteomes" id="UP000664277"/>
    </source>
</evidence>